<dbReference type="Proteomes" id="UP000585050">
    <property type="component" value="Unassembled WGS sequence"/>
</dbReference>
<dbReference type="RefSeq" id="WP_168885614.1">
    <property type="nucleotide sequence ID" value="NZ_JABAIL010000016.1"/>
</dbReference>
<evidence type="ECO:0000313" key="1">
    <source>
        <dbReference type="EMBL" id="NLR94904.1"/>
    </source>
</evidence>
<dbReference type="AlphaFoldDB" id="A0A7X8SR64"/>
<reference evidence="1 2" key="1">
    <citation type="submission" date="2020-04" db="EMBL/GenBank/DDBJ databases">
        <title>Flammeovirga sp. SR4, a novel species isolated from seawater.</title>
        <authorList>
            <person name="Wang X."/>
        </authorList>
    </citation>
    <scope>NUCLEOTIDE SEQUENCE [LARGE SCALE GENOMIC DNA]</scope>
    <source>
        <strain evidence="1 2">SR4</strain>
    </source>
</reference>
<evidence type="ECO:0000313" key="2">
    <source>
        <dbReference type="Proteomes" id="UP000585050"/>
    </source>
</evidence>
<keyword evidence="2" id="KW-1185">Reference proteome</keyword>
<organism evidence="1 2">
    <name type="scientific">Flammeovirga agarivorans</name>
    <dbReference type="NCBI Taxonomy" id="2726742"/>
    <lineage>
        <taxon>Bacteria</taxon>
        <taxon>Pseudomonadati</taxon>
        <taxon>Bacteroidota</taxon>
        <taxon>Cytophagia</taxon>
        <taxon>Cytophagales</taxon>
        <taxon>Flammeovirgaceae</taxon>
        <taxon>Flammeovirga</taxon>
    </lineage>
</organism>
<dbReference type="EMBL" id="JABAIL010000016">
    <property type="protein sequence ID" value="NLR94904.1"/>
    <property type="molecule type" value="Genomic_DNA"/>
</dbReference>
<sequence length="85" mass="10008">MIWELKVQMSDLANDQKRLAEFAKKNLENLDNQAGEILIFSIVLTDPLVKENWGWLLEKGSFMEELISHHIVAHHRWQILKTLLK</sequence>
<comment type="caution">
    <text evidence="1">The sequence shown here is derived from an EMBL/GenBank/DDBJ whole genome shotgun (WGS) entry which is preliminary data.</text>
</comment>
<name>A0A7X8SR64_9BACT</name>
<protein>
    <submittedName>
        <fullName evidence="1">Uncharacterized protein</fullName>
    </submittedName>
</protein>
<proteinExistence type="predicted"/>
<gene>
    <name evidence="1" type="ORF">HGP29_27105</name>
</gene>
<accession>A0A7X8SR64</accession>